<evidence type="ECO:0000259" key="5">
    <source>
        <dbReference type="Pfam" id="PF00890"/>
    </source>
</evidence>
<dbReference type="InterPro" id="IPR003953">
    <property type="entry name" value="FAD-dep_OxRdtase_2_FAD-bd"/>
</dbReference>
<accession>A0A2X4UTC8</accession>
<reference evidence="6 7" key="1">
    <citation type="submission" date="2018-06" db="EMBL/GenBank/DDBJ databases">
        <authorList>
            <consortium name="Pathogen Informatics"/>
            <person name="Doyle S."/>
        </authorList>
    </citation>
    <scope>NUCLEOTIDE SEQUENCE [LARGE SCALE GENOMIC DNA]</scope>
    <source>
        <strain evidence="6 7">NCTC10994</strain>
    </source>
</reference>
<evidence type="ECO:0000256" key="1">
    <source>
        <dbReference type="ARBA" id="ARBA00001974"/>
    </source>
</evidence>
<dbReference type="InterPro" id="IPR050315">
    <property type="entry name" value="FAD-oxidoreductase_2"/>
</dbReference>
<evidence type="ECO:0000256" key="3">
    <source>
        <dbReference type="ARBA" id="ARBA00022827"/>
    </source>
</evidence>
<dbReference type="SUPFAM" id="SSF56425">
    <property type="entry name" value="Succinate dehydrogenase/fumarate reductase flavoprotein, catalytic domain"/>
    <property type="match status" value="1"/>
</dbReference>
<protein>
    <submittedName>
        <fullName evidence="6">Fumarate reductase/succinate dehydrogenase</fullName>
    </submittedName>
</protein>
<sequence length="492" mass="51939">MSRNPESHAESHDVREVDVVVVGMGAAGCAAAVTAHDAGATVLVLEKAAAAEAGGNTRVSGGGWFHHDDPERAAIYLRSLCGDRPLPEPVVHAWAHGTREVSRWVESLGVSVGPNGNYNATGAEYPEMPGSDCYGGLYCVDGVVGDGRLFAALEKALFERGISVHYDSPASGLITEPASGEVTGVVTAAGDRILARRGVVLATGGFEGDPELVRTHLGLDDAPVWGSVAATGDGLRMAQEAGADLWHMDNMMAVNGITEPGSRHGYFAMFLYSRGVLWVDETGRRFVDEFVPSGHGQALIDGRYVLHPQRPMWVIFDEHTRLAGPISPSADVLAVGWNVLMNGYRWSSDNSAEIAAGWIHRGDTLDELASLTGFPGDALNDSVSAYNAACAAGDDGDFGRSPATLVPILEPPFYAYRSGPLLGWTNGGPRRDEHARVLDTAGAVIEGLYAAGTVSSTFSWAKDGGFHIADAIVFGRAAGEHAAGRSRRNPEH</sequence>
<dbReference type="Pfam" id="PF00890">
    <property type="entry name" value="FAD_binding_2"/>
    <property type="match status" value="1"/>
</dbReference>
<dbReference type="GO" id="GO:0008202">
    <property type="term" value="P:steroid metabolic process"/>
    <property type="evidence" value="ECO:0007669"/>
    <property type="project" value="UniProtKB-ARBA"/>
</dbReference>
<dbReference type="Proteomes" id="UP000249091">
    <property type="component" value="Chromosome 1"/>
</dbReference>
<evidence type="ECO:0000256" key="4">
    <source>
        <dbReference type="ARBA" id="ARBA00023002"/>
    </source>
</evidence>
<dbReference type="RefSeq" id="WP_084722675.1">
    <property type="nucleotide sequence ID" value="NZ_JAFBBL010000001.1"/>
</dbReference>
<evidence type="ECO:0000313" key="6">
    <source>
        <dbReference type="EMBL" id="SQI36250.1"/>
    </source>
</evidence>
<proteinExistence type="predicted"/>
<dbReference type="GO" id="GO:0033765">
    <property type="term" value="F:steroid dehydrogenase activity, acting on the CH-CH group of donors"/>
    <property type="evidence" value="ECO:0007669"/>
    <property type="project" value="UniProtKB-ARBA"/>
</dbReference>
<dbReference type="PANTHER" id="PTHR43400:SF10">
    <property type="entry name" value="3-OXOSTEROID 1-DEHYDROGENASE"/>
    <property type="match status" value="1"/>
</dbReference>
<dbReference type="STRING" id="1219011.GCA_001895045_03445"/>
<name>A0A2X4UTC8_9NOCA</name>
<dbReference type="InterPro" id="IPR027477">
    <property type="entry name" value="Succ_DH/fumarate_Rdtase_cat_sf"/>
</dbReference>
<keyword evidence="4" id="KW-0560">Oxidoreductase</keyword>
<comment type="cofactor">
    <cofactor evidence="1">
        <name>FAD</name>
        <dbReference type="ChEBI" id="CHEBI:57692"/>
    </cofactor>
</comment>
<keyword evidence="2" id="KW-0285">Flavoprotein</keyword>
<dbReference type="SUPFAM" id="SSF51905">
    <property type="entry name" value="FAD/NAD(P)-binding domain"/>
    <property type="match status" value="1"/>
</dbReference>
<gene>
    <name evidence="6" type="primary">ifcA_4</name>
    <name evidence="6" type="ORF">NCTC10994_03287</name>
</gene>
<organism evidence="6 7">
    <name type="scientific">Rhodococcus coprophilus</name>
    <dbReference type="NCBI Taxonomy" id="38310"/>
    <lineage>
        <taxon>Bacteria</taxon>
        <taxon>Bacillati</taxon>
        <taxon>Actinomycetota</taxon>
        <taxon>Actinomycetes</taxon>
        <taxon>Mycobacteriales</taxon>
        <taxon>Nocardiaceae</taxon>
        <taxon>Rhodococcus</taxon>
    </lineage>
</organism>
<dbReference type="AlphaFoldDB" id="A0A2X4UTC8"/>
<keyword evidence="3" id="KW-0274">FAD</keyword>
<dbReference type="Gene3D" id="3.90.700.10">
    <property type="entry name" value="Succinate dehydrogenase/fumarate reductase flavoprotein, catalytic domain"/>
    <property type="match status" value="1"/>
</dbReference>
<evidence type="ECO:0000256" key="2">
    <source>
        <dbReference type="ARBA" id="ARBA00022630"/>
    </source>
</evidence>
<dbReference type="PROSITE" id="PS51257">
    <property type="entry name" value="PROKAR_LIPOPROTEIN"/>
    <property type="match status" value="1"/>
</dbReference>
<dbReference type="Gene3D" id="3.50.50.60">
    <property type="entry name" value="FAD/NAD(P)-binding domain"/>
    <property type="match status" value="2"/>
</dbReference>
<dbReference type="InterPro" id="IPR036188">
    <property type="entry name" value="FAD/NAD-bd_sf"/>
</dbReference>
<dbReference type="PANTHER" id="PTHR43400">
    <property type="entry name" value="FUMARATE REDUCTASE"/>
    <property type="match status" value="1"/>
</dbReference>
<feature type="domain" description="FAD-dependent oxidoreductase 2 FAD-binding" evidence="5">
    <location>
        <begin position="18"/>
        <end position="464"/>
    </location>
</feature>
<evidence type="ECO:0000313" key="7">
    <source>
        <dbReference type="Proteomes" id="UP000249091"/>
    </source>
</evidence>
<dbReference type="EMBL" id="LS483468">
    <property type="protein sequence ID" value="SQI36250.1"/>
    <property type="molecule type" value="Genomic_DNA"/>
</dbReference>
<keyword evidence="7" id="KW-1185">Reference proteome</keyword>
<dbReference type="KEGG" id="rcr:NCTC10994_03287"/>